<accession>A0A3N4KLR8</accession>
<gene>
    <name evidence="2" type="ORF">P167DRAFT_50235</name>
</gene>
<name>A0A3N4KLR8_9PEZI</name>
<keyword evidence="3" id="KW-1185">Reference proteome</keyword>
<dbReference type="InParanoid" id="A0A3N4KLR8"/>
<dbReference type="Proteomes" id="UP000277580">
    <property type="component" value="Unassembled WGS sequence"/>
</dbReference>
<dbReference type="AlphaFoldDB" id="A0A3N4KLR8"/>
<proteinExistence type="predicted"/>
<sequence>MVRNKKKKKRKEEKEKKKGKKKTLTPDPYQKPLLMFPKECPSPHPLPPTTTTTTTTTTTFEFHPTYPPSSSITTILLPPSCTNPLPFILDRTLVYKGNAEKKQKHRKWNVYIGKKKIDRNQCLQQ</sequence>
<protein>
    <submittedName>
        <fullName evidence="2">Uncharacterized protein</fullName>
    </submittedName>
</protein>
<evidence type="ECO:0000256" key="1">
    <source>
        <dbReference type="SAM" id="MobiDB-lite"/>
    </source>
</evidence>
<evidence type="ECO:0000313" key="3">
    <source>
        <dbReference type="Proteomes" id="UP000277580"/>
    </source>
</evidence>
<feature type="region of interest" description="Disordered" evidence="1">
    <location>
        <begin position="1"/>
        <end position="32"/>
    </location>
</feature>
<dbReference type="EMBL" id="ML119230">
    <property type="protein sequence ID" value="RPB06725.1"/>
    <property type="molecule type" value="Genomic_DNA"/>
</dbReference>
<organism evidence="2 3">
    <name type="scientific">Morchella conica CCBAS932</name>
    <dbReference type="NCBI Taxonomy" id="1392247"/>
    <lineage>
        <taxon>Eukaryota</taxon>
        <taxon>Fungi</taxon>
        <taxon>Dikarya</taxon>
        <taxon>Ascomycota</taxon>
        <taxon>Pezizomycotina</taxon>
        <taxon>Pezizomycetes</taxon>
        <taxon>Pezizales</taxon>
        <taxon>Morchellaceae</taxon>
        <taxon>Morchella</taxon>
    </lineage>
</organism>
<feature type="compositionally biased region" description="Basic residues" evidence="1">
    <location>
        <begin position="1"/>
        <end position="23"/>
    </location>
</feature>
<reference evidence="2 3" key="1">
    <citation type="journal article" date="2018" name="Nat. Ecol. Evol.">
        <title>Pezizomycetes genomes reveal the molecular basis of ectomycorrhizal truffle lifestyle.</title>
        <authorList>
            <person name="Murat C."/>
            <person name="Payen T."/>
            <person name="Noel B."/>
            <person name="Kuo A."/>
            <person name="Morin E."/>
            <person name="Chen J."/>
            <person name="Kohler A."/>
            <person name="Krizsan K."/>
            <person name="Balestrini R."/>
            <person name="Da Silva C."/>
            <person name="Montanini B."/>
            <person name="Hainaut M."/>
            <person name="Levati E."/>
            <person name="Barry K.W."/>
            <person name="Belfiori B."/>
            <person name="Cichocki N."/>
            <person name="Clum A."/>
            <person name="Dockter R.B."/>
            <person name="Fauchery L."/>
            <person name="Guy J."/>
            <person name="Iotti M."/>
            <person name="Le Tacon F."/>
            <person name="Lindquist E.A."/>
            <person name="Lipzen A."/>
            <person name="Malagnac F."/>
            <person name="Mello A."/>
            <person name="Molinier V."/>
            <person name="Miyauchi S."/>
            <person name="Poulain J."/>
            <person name="Riccioni C."/>
            <person name="Rubini A."/>
            <person name="Sitrit Y."/>
            <person name="Splivallo R."/>
            <person name="Traeger S."/>
            <person name="Wang M."/>
            <person name="Zifcakova L."/>
            <person name="Wipf D."/>
            <person name="Zambonelli A."/>
            <person name="Paolocci F."/>
            <person name="Nowrousian M."/>
            <person name="Ottonello S."/>
            <person name="Baldrian P."/>
            <person name="Spatafora J.W."/>
            <person name="Henrissat B."/>
            <person name="Nagy L.G."/>
            <person name="Aury J.M."/>
            <person name="Wincker P."/>
            <person name="Grigoriev I.V."/>
            <person name="Bonfante P."/>
            <person name="Martin F.M."/>
        </authorList>
    </citation>
    <scope>NUCLEOTIDE SEQUENCE [LARGE SCALE GENOMIC DNA]</scope>
    <source>
        <strain evidence="2 3">CCBAS932</strain>
    </source>
</reference>
<evidence type="ECO:0000313" key="2">
    <source>
        <dbReference type="EMBL" id="RPB06725.1"/>
    </source>
</evidence>